<sequence>MPNNVAPSTRSQKYQIITRSRVLIGRIKKAVTPHPSWHPISAARSRPIDNYQSSPAALTDAAGPRYMASRHMEMTLSQKPRSPGNLEADEGDSPSTIELIRRDLWAISSFMFKKTDADANEASLKHTIWASVLPSAKMSRHSRNRSRNWNLPPNAPTSNMVLLKWWLQGRRQVEDLDNRSRQGNIRIHGLPEDTLTEPLESALQALFNSILGNDTKSIQLDRAHRVFCKQRQIENAETWFAQSTPSVKMSG</sequence>
<feature type="region of interest" description="Disordered" evidence="1">
    <location>
        <begin position="34"/>
        <end position="59"/>
    </location>
</feature>
<protein>
    <submittedName>
        <fullName evidence="2">Uncharacterized protein</fullName>
    </submittedName>
</protein>
<dbReference type="Proteomes" id="UP001295444">
    <property type="component" value="Chromosome 06"/>
</dbReference>
<keyword evidence="3" id="KW-1185">Reference proteome</keyword>
<reference evidence="2" key="1">
    <citation type="submission" date="2022-03" db="EMBL/GenBank/DDBJ databases">
        <authorList>
            <person name="Alioto T."/>
            <person name="Alioto T."/>
            <person name="Gomez Garrido J."/>
        </authorList>
    </citation>
    <scope>NUCLEOTIDE SEQUENCE</scope>
</reference>
<organism evidence="2 3">
    <name type="scientific">Pelobates cultripes</name>
    <name type="common">Western spadefoot toad</name>
    <dbReference type="NCBI Taxonomy" id="61616"/>
    <lineage>
        <taxon>Eukaryota</taxon>
        <taxon>Metazoa</taxon>
        <taxon>Chordata</taxon>
        <taxon>Craniata</taxon>
        <taxon>Vertebrata</taxon>
        <taxon>Euteleostomi</taxon>
        <taxon>Amphibia</taxon>
        <taxon>Batrachia</taxon>
        <taxon>Anura</taxon>
        <taxon>Pelobatoidea</taxon>
        <taxon>Pelobatidae</taxon>
        <taxon>Pelobates</taxon>
    </lineage>
</organism>
<dbReference type="AlphaFoldDB" id="A0AAD1SIF3"/>
<gene>
    <name evidence="2" type="ORF">PECUL_23A008821</name>
</gene>
<accession>A0AAD1SIF3</accession>
<evidence type="ECO:0000313" key="3">
    <source>
        <dbReference type="Proteomes" id="UP001295444"/>
    </source>
</evidence>
<evidence type="ECO:0000256" key="1">
    <source>
        <dbReference type="SAM" id="MobiDB-lite"/>
    </source>
</evidence>
<evidence type="ECO:0000313" key="2">
    <source>
        <dbReference type="EMBL" id="CAH2299917.1"/>
    </source>
</evidence>
<dbReference type="Gene3D" id="3.30.70.1820">
    <property type="entry name" value="L1 transposable element, RRM domain"/>
    <property type="match status" value="1"/>
</dbReference>
<dbReference type="EMBL" id="OW240917">
    <property type="protein sequence ID" value="CAH2299917.1"/>
    <property type="molecule type" value="Genomic_DNA"/>
</dbReference>
<proteinExistence type="predicted"/>
<name>A0AAD1SIF3_PELCU</name>